<feature type="compositionally biased region" description="Basic and acidic residues" evidence="1">
    <location>
        <begin position="590"/>
        <end position="600"/>
    </location>
</feature>
<feature type="non-terminal residue" evidence="2">
    <location>
        <position position="797"/>
    </location>
</feature>
<sequence>DKQHPVNYTTDKQHPVNYTTDKQHPVNYTTDKQHPVNYTTHKQHPVNNSTYNQDPINNTLLFTNLRLNIITPLISILIKVKEIKNKNIKKILIKTNNTLLNISKISLINNTITNIRIIKDESTDKDIFYILQFLKELEIIPFTSKSSEEEVFIIRNVKIISYFSLSLYSKVIFKSKNIYILFKKDSLRIEIPISIGVNDSGLEGFSDSSRLEGVNDSGIEGVSDKGSGLEGVNLSNYNYKGVNISTNKQHPFNTNNNTTYHPFNTNNTTQHPFNTTINTLNVSLVILKDTNGLIITPVITGSIDNEFYRILTRNILEIIEITLNIIDCILIKGEKTTFNFNILPLVCVRLYCIIGNSVIELGVLDSSIEIKGVSGNSFIKEEGGVNDTGVDKDRGNGLEGVKDKDSNYKEEWGVNDKDSNIKGVRDKSTNIKGVSDKSNKDSYKDSNKGSYKNNKELLDALLKGINNNTNNYNNNTTNNTSNTTPLDVISTDFIYQQFIENYPLIDILTPFLLLTINIKEISLKPIKYYCNIKGVSDYKDIKGVNDKSNILENIKGVNDKDNILENLKGVNDKDIEEGLNYKDIRGVSDKYNQEEGVSDRDIDEGVNDKSNDYKDNQEEGVSDRDIDEGVNYKSNDYKYNQEEGVNDRDIKGVNNKSNEHNPFILITNSTIIILKGTLGINTHISIRKVNTLQSLTILLLIKQSFITPDFSYGIPTLLTPFNIYLKIYNIEYTTVEYDSVVKGVNNSTYNYNPVNNSSSKQQGVNNSTYNYNPVNNSSSKQQGVNNSTYNYNPVNNS</sequence>
<feature type="region of interest" description="Disordered" evidence="1">
    <location>
        <begin position="1"/>
        <end position="22"/>
    </location>
</feature>
<feature type="region of interest" description="Disordered" evidence="1">
    <location>
        <begin position="590"/>
        <end position="628"/>
    </location>
</feature>
<comment type="caution">
    <text evidence="2">The sequence shown here is derived from an EMBL/GenBank/DDBJ whole genome shotgun (WGS) entry which is preliminary data.</text>
</comment>
<organism evidence="2 3">
    <name type="scientific">Hamiltosporidium tvaerminnensis</name>
    <dbReference type="NCBI Taxonomy" id="1176355"/>
    <lineage>
        <taxon>Eukaryota</taxon>
        <taxon>Fungi</taxon>
        <taxon>Fungi incertae sedis</taxon>
        <taxon>Microsporidia</taxon>
        <taxon>Dubosqiidae</taxon>
        <taxon>Hamiltosporidium</taxon>
    </lineage>
</organism>
<evidence type="ECO:0000313" key="3">
    <source>
        <dbReference type="Proteomes" id="UP000292282"/>
    </source>
</evidence>
<feature type="region of interest" description="Disordered" evidence="1">
    <location>
        <begin position="419"/>
        <end position="451"/>
    </location>
</feature>
<evidence type="ECO:0000313" key="2">
    <source>
        <dbReference type="EMBL" id="TBU06961.1"/>
    </source>
</evidence>
<feature type="non-terminal residue" evidence="2">
    <location>
        <position position="1"/>
    </location>
</feature>
<accession>A0A4Q9LIA6</accession>
<name>A0A4Q9LIA6_9MICR</name>
<dbReference type="EMBL" id="PITK01002477">
    <property type="protein sequence ID" value="TBU06961.1"/>
    <property type="molecule type" value="Genomic_DNA"/>
</dbReference>
<dbReference type="Proteomes" id="UP000292282">
    <property type="component" value="Unassembled WGS sequence"/>
</dbReference>
<dbReference type="VEuPathDB" id="MicrosporidiaDB:CWI38_2477p0010"/>
<evidence type="ECO:0000256" key="1">
    <source>
        <dbReference type="SAM" id="MobiDB-lite"/>
    </source>
</evidence>
<dbReference type="AlphaFoldDB" id="A0A4Q9LIA6"/>
<protein>
    <submittedName>
        <fullName evidence="2">Uncharacterized protein</fullName>
    </submittedName>
</protein>
<gene>
    <name evidence="2" type="ORF">CWI38_2477p0010</name>
</gene>
<keyword evidence="3" id="KW-1185">Reference proteome</keyword>
<feature type="region of interest" description="Disordered" evidence="1">
    <location>
        <begin position="752"/>
        <end position="797"/>
    </location>
</feature>
<proteinExistence type="predicted"/>
<reference evidence="2 3" key="1">
    <citation type="submission" date="2017-12" db="EMBL/GenBank/DDBJ databases">
        <authorList>
            <person name="Pombert J.-F."/>
            <person name="Haag K.L."/>
            <person name="Ebert D."/>
        </authorList>
    </citation>
    <scope>NUCLEOTIDE SEQUENCE [LARGE SCALE GENOMIC DNA]</scope>
    <source>
        <strain evidence="2">IL-G-3</strain>
    </source>
</reference>
<feature type="compositionally biased region" description="Basic and acidic residues" evidence="1">
    <location>
        <begin position="606"/>
        <end position="624"/>
    </location>
</feature>